<organism evidence="3">
    <name type="scientific">Tuwongella immobilis</name>
    <dbReference type="NCBI Taxonomy" id="692036"/>
    <lineage>
        <taxon>Bacteria</taxon>
        <taxon>Pseudomonadati</taxon>
        <taxon>Planctomycetota</taxon>
        <taxon>Planctomycetia</taxon>
        <taxon>Gemmatales</taxon>
        <taxon>Gemmataceae</taxon>
        <taxon>Tuwongella</taxon>
    </lineage>
</organism>
<dbReference type="Proteomes" id="UP000464378">
    <property type="component" value="Chromosome"/>
</dbReference>
<dbReference type="InterPro" id="IPR006016">
    <property type="entry name" value="UspA"/>
</dbReference>
<comment type="similarity">
    <text evidence="1">Belongs to the universal stress protein A family.</text>
</comment>
<dbReference type="Pfam" id="PF00582">
    <property type="entry name" value="Usp"/>
    <property type="match status" value="1"/>
</dbReference>
<keyword evidence="4" id="KW-1185">Reference proteome</keyword>
<accession>A0A6C2YKR2</accession>
<proteinExistence type="inferred from homology"/>
<dbReference type="AlphaFoldDB" id="A0A6C2YKR2"/>
<dbReference type="EMBL" id="LR586016">
    <property type="protein sequence ID" value="VIP01964.1"/>
    <property type="molecule type" value="Genomic_DNA"/>
</dbReference>
<evidence type="ECO:0000313" key="4">
    <source>
        <dbReference type="Proteomes" id="UP000464378"/>
    </source>
</evidence>
<dbReference type="PANTHER" id="PTHR46268">
    <property type="entry name" value="STRESS RESPONSE PROTEIN NHAX"/>
    <property type="match status" value="1"/>
</dbReference>
<dbReference type="CDD" id="cd00293">
    <property type="entry name" value="USP-like"/>
    <property type="match status" value="2"/>
</dbReference>
<dbReference type="Gene3D" id="3.40.50.12370">
    <property type="match status" value="1"/>
</dbReference>
<dbReference type="RefSeq" id="WP_162657191.1">
    <property type="nucleotide sequence ID" value="NZ_LR593887.1"/>
</dbReference>
<gene>
    <name evidence="3" type="ORF">GMBLW1_19960</name>
</gene>
<name>A0A6C2YKR2_9BACT</name>
<evidence type="ECO:0000256" key="1">
    <source>
        <dbReference type="ARBA" id="ARBA00008791"/>
    </source>
</evidence>
<dbReference type="SUPFAM" id="SSF52402">
    <property type="entry name" value="Adenine nucleotide alpha hydrolases-like"/>
    <property type="match status" value="2"/>
</dbReference>
<protein>
    <recommendedName>
        <fullName evidence="2">UspA domain-containing protein</fullName>
    </recommendedName>
</protein>
<dbReference type="InterPro" id="IPR006015">
    <property type="entry name" value="Universal_stress_UspA"/>
</dbReference>
<reference evidence="3" key="1">
    <citation type="submission" date="2019-04" db="EMBL/GenBank/DDBJ databases">
        <authorList>
            <consortium name="Science for Life Laboratories"/>
        </authorList>
    </citation>
    <scope>NUCLEOTIDE SEQUENCE</scope>
    <source>
        <strain evidence="3">MBLW1</strain>
    </source>
</reference>
<dbReference type="EMBL" id="LR593887">
    <property type="protein sequence ID" value="VTR99979.1"/>
    <property type="molecule type" value="Genomic_DNA"/>
</dbReference>
<evidence type="ECO:0000259" key="2">
    <source>
        <dbReference type="Pfam" id="PF00582"/>
    </source>
</evidence>
<evidence type="ECO:0000313" key="3">
    <source>
        <dbReference type="EMBL" id="VIP01964.1"/>
    </source>
</evidence>
<sequence>MLKSILIGLDGTAWSSRAIELGIQLAQTHNALLVGQGIIDEPTILGPEPTPLGAGAFKEHADSVRLERAVRQVERYLESFSLKCAEAGVASKPLEDRGSPPQVLLRQAQRFDLLLLGQETHFRFATQESNCETLNRVLHSMPRPVVVVPKRPASGDSILIAYDGSLQSARTLQAFTQLGLASGKSINIVSIHRDVDTAIRCAEIAIDYLNHHGIAAKNLAIESSDSPASVLLDAIAQTNAEMIVSGAYGQSVIREFFLGSVTQTLLAESPVPLFLYH</sequence>
<dbReference type="KEGG" id="tim:GMBLW1_19960"/>
<dbReference type="InParanoid" id="A0A6C2YKR2"/>
<dbReference type="PANTHER" id="PTHR46268:SF15">
    <property type="entry name" value="UNIVERSAL STRESS PROTEIN HP_0031"/>
    <property type="match status" value="1"/>
</dbReference>
<dbReference type="PRINTS" id="PR01438">
    <property type="entry name" value="UNVRSLSTRESS"/>
</dbReference>
<feature type="domain" description="UspA" evidence="2">
    <location>
        <begin position="224"/>
        <end position="275"/>
    </location>
</feature>